<proteinExistence type="predicted"/>
<dbReference type="Proteomes" id="UP001341135">
    <property type="component" value="Chromosome"/>
</dbReference>
<protein>
    <submittedName>
        <fullName evidence="1">Uncharacterized protein</fullName>
    </submittedName>
</protein>
<gene>
    <name evidence="1" type="ORF">PABY_11180</name>
</gene>
<sequence length="145" mass="16135">MDENRTCYSGRLLELFTLLGIPKPEDIEVPPVFEYALQSAYVVAEGDCGLLEELAARAKGAIREADQQRVSFETLLQMLLSIVDECSTRLTWGELRVALVSGDGRRVEVTVRGIPLEVLIALKMFCGTQRMYRGLQKATAAHMQS</sequence>
<dbReference type="GeneID" id="89289137"/>
<evidence type="ECO:0000313" key="2">
    <source>
        <dbReference type="Proteomes" id="UP001341135"/>
    </source>
</evidence>
<keyword evidence="2" id="KW-1185">Reference proteome</keyword>
<dbReference type="RefSeq" id="WP_338252726.1">
    <property type="nucleotide sequence ID" value="NZ_AP028907.1"/>
</dbReference>
<organism evidence="1 2">
    <name type="scientific">Pyrodictium abyssi</name>
    <dbReference type="NCBI Taxonomy" id="54256"/>
    <lineage>
        <taxon>Archaea</taxon>
        <taxon>Thermoproteota</taxon>
        <taxon>Thermoprotei</taxon>
        <taxon>Desulfurococcales</taxon>
        <taxon>Pyrodictiaceae</taxon>
        <taxon>Pyrodictium</taxon>
    </lineage>
</organism>
<reference evidence="1 2" key="1">
    <citation type="submission" date="2023-09" db="EMBL/GenBank/DDBJ databases">
        <title>Pyrofollis japonicus gen. nov. sp. nov., a novel member of the family Pyrodictiaceae isolated from the Iheya North hydrothermal field.</title>
        <authorList>
            <person name="Miyazaki U."/>
            <person name="Sanari M."/>
            <person name="Tame A."/>
            <person name="Kitajima M."/>
            <person name="Okamoto A."/>
            <person name="Sawayama S."/>
            <person name="Miyazaki J."/>
            <person name="Takai K."/>
            <person name="Nakagawa S."/>
        </authorList>
    </citation>
    <scope>NUCLEOTIDE SEQUENCE [LARGE SCALE GENOMIC DNA]</scope>
    <source>
        <strain evidence="1 2">AV2</strain>
    </source>
</reference>
<accession>A0ABN6ZMP9</accession>
<name>A0ABN6ZMP9_9CREN</name>
<dbReference type="EMBL" id="AP028907">
    <property type="protein sequence ID" value="BES81551.1"/>
    <property type="molecule type" value="Genomic_DNA"/>
</dbReference>
<evidence type="ECO:0000313" key="1">
    <source>
        <dbReference type="EMBL" id="BES81551.1"/>
    </source>
</evidence>